<dbReference type="AlphaFoldDB" id="A0A9W9YYB6"/>
<evidence type="ECO:0000313" key="2">
    <source>
        <dbReference type="EMBL" id="KAJ7371716.1"/>
    </source>
</evidence>
<reference evidence="2" key="1">
    <citation type="submission" date="2023-01" db="EMBL/GenBank/DDBJ databases">
        <title>Genome assembly of the deep-sea coral Lophelia pertusa.</title>
        <authorList>
            <person name="Herrera S."/>
            <person name="Cordes E."/>
        </authorList>
    </citation>
    <scope>NUCLEOTIDE SEQUENCE</scope>
    <source>
        <strain evidence="2">USNM1676648</strain>
        <tissue evidence="2">Polyp</tissue>
    </source>
</reference>
<proteinExistence type="predicted"/>
<comment type="caution">
    <text evidence="2">The sequence shown here is derived from an EMBL/GenBank/DDBJ whole genome shotgun (WGS) entry which is preliminary data.</text>
</comment>
<organism evidence="2 3">
    <name type="scientific">Desmophyllum pertusum</name>
    <dbReference type="NCBI Taxonomy" id="174260"/>
    <lineage>
        <taxon>Eukaryota</taxon>
        <taxon>Metazoa</taxon>
        <taxon>Cnidaria</taxon>
        <taxon>Anthozoa</taxon>
        <taxon>Hexacorallia</taxon>
        <taxon>Scleractinia</taxon>
        <taxon>Caryophylliina</taxon>
        <taxon>Caryophylliidae</taxon>
        <taxon>Desmophyllum</taxon>
    </lineage>
</organism>
<dbReference type="EMBL" id="MU826843">
    <property type="protein sequence ID" value="KAJ7371716.1"/>
    <property type="molecule type" value="Genomic_DNA"/>
</dbReference>
<gene>
    <name evidence="2" type="ORF">OS493_023749</name>
</gene>
<feature type="region of interest" description="Disordered" evidence="1">
    <location>
        <begin position="31"/>
        <end position="51"/>
    </location>
</feature>
<keyword evidence="3" id="KW-1185">Reference proteome</keyword>
<feature type="compositionally biased region" description="Basic and acidic residues" evidence="1">
    <location>
        <begin position="35"/>
        <end position="49"/>
    </location>
</feature>
<dbReference type="Proteomes" id="UP001163046">
    <property type="component" value="Unassembled WGS sequence"/>
</dbReference>
<name>A0A9W9YYB6_9CNID</name>
<feature type="non-terminal residue" evidence="2">
    <location>
        <position position="1"/>
    </location>
</feature>
<accession>A0A9W9YYB6</accession>
<evidence type="ECO:0000313" key="3">
    <source>
        <dbReference type="Proteomes" id="UP001163046"/>
    </source>
</evidence>
<sequence>FSVLRHSAKTDKTASTCRQILPISVGTGVSVDGRVSSREDQESAKRNQDEQDDSLVFKNTLVALWTILESRVQQPSVTVMRQKGNVYDCPKRG</sequence>
<protein>
    <submittedName>
        <fullName evidence="2">Uncharacterized protein</fullName>
    </submittedName>
</protein>
<evidence type="ECO:0000256" key="1">
    <source>
        <dbReference type="SAM" id="MobiDB-lite"/>
    </source>
</evidence>